<reference evidence="1" key="1">
    <citation type="journal article" date="2015" name="Nature">
        <title>Complex archaea that bridge the gap between prokaryotes and eukaryotes.</title>
        <authorList>
            <person name="Spang A."/>
            <person name="Saw J.H."/>
            <person name="Jorgensen S.L."/>
            <person name="Zaremba-Niedzwiedzka K."/>
            <person name="Martijn J."/>
            <person name="Lind A.E."/>
            <person name="van Eijk R."/>
            <person name="Schleper C."/>
            <person name="Guy L."/>
            <person name="Ettema T.J."/>
        </authorList>
    </citation>
    <scope>NUCLEOTIDE SEQUENCE</scope>
</reference>
<accession>A0A0F9Q3Y2</accession>
<sequence length="218" mass="22921">MAIAIDTIQVLDGILFAKDSADDVYTQDHATNSAVYTTGIAIPLAYKAARVIYNGAFDPDGGRVHYRTRLLRTTSITTPTKTANQGDDWAILTPSALAAAVAVSSDFDVSASWGSILDIAVCQSSVTANTTGIEIIVQGRQQDAVDDWEEITRFIVLVLGAAVKSDFSGSEVAAQTNLGVTNPTAGGLDNHGKLIFLEDTADVTKCEIAYCTEAGADA</sequence>
<evidence type="ECO:0000313" key="1">
    <source>
        <dbReference type="EMBL" id="KKN00098.1"/>
    </source>
</evidence>
<proteinExistence type="predicted"/>
<gene>
    <name evidence="1" type="ORF">LCGC14_1141220</name>
</gene>
<comment type="caution">
    <text evidence="1">The sequence shown here is derived from an EMBL/GenBank/DDBJ whole genome shotgun (WGS) entry which is preliminary data.</text>
</comment>
<dbReference type="EMBL" id="LAZR01005415">
    <property type="protein sequence ID" value="KKN00098.1"/>
    <property type="molecule type" value="Genomic_DNA"/>
</dbReference>
<organism evidence="1">
    <name type="scientific">marine sediment metagenome</name>
    <dbReference type="NCBI Taxonomy" id="412755"/>
    <lineage>
        <taxon>unclassified sequences</taxon>
        <taxon>metagenomes</taxon>
        <taxon>ecological metagenomes</taxon>
    </lineage>
</organism>
<protein>
    <submittedName>
        <fullName evidence="1">Uncharacterized protein</fullName>
    </submittedName>
</protein>
<name>A0A0F9Q3Y2_9ZZZZ</name>
<dbReference type="AlphaFoldDB" id="A0A0F9Q3Y2"/>